<gene>
    <name evidence="8" type="ORF">I314_00576</name>
</gene>
<feature type="transmembrane region" description="Helical" evidence="6">
    <location>
        <begin position="40"/>
        <end position="59"/>
    </location>
</feature>
<accession>A0ABR5BJY4</accession>
<keyword evidence="5 6" id="KW-0472">Membrane</keyword>
<dbReference type="InterPro" id="IPR020846">
    <property type="entry name" value="MFS_dom"/>
</dbReference>
<dbReference type="InterPro" id="IPR036259">
    <property type="entry name" value="MFS_trans_sf"/>
</dbReference>
<feature type="transmembrane region" description="Helical" evidence="6">
    <location>
        <begin position="12"/>
        <end position="34"/>
    </location>
</feature>
<keyword evidence="2" id="KW-0813">Transport</keyword>
<keyword evidence="4 6" id="KW-1133">Transmembrane helix</keyword>
<evidence type="ECO:0000256" key="2">
    <source>
        <dbReference type="ARBA" id="ARBA00022448"/>
    </source>
</evidence>
<organism evidence="8 9">
    <name type="scientific">Cryptococcus bacillisporus CA1873</name>
    <dbReference type="NCBI Taxonomy" id="1296111"/>
    <lineage>
        <taxon>Eukaryota</taxon>
        <taxon>Fungi</taxon>
        <taxon>Dikarya</taxon>
        <taxon>Basidiomycota</taxon>
        <taxon>Agaricomycotina</taxon>
        <taxon>Tremellomycetes</taxon>
        <taxon>Tremellales</taxon>
        <taxon>Cryptococcaceae</taxon>
        <taxon>Cryptococcus</taxon>
        <taxon>Cryptococcus gattii species complex</taxon>
    </lineage>
</organism>
<evidence type="ECO:0000256" key="5">
    <source>
        <dbReference type="ARBA" id="ARBA00023136"/>
    </source>
</evidence>
<dbReference type="SUPFAM" id="SSF103473">
    <property type="entry name" value="MFS general substrate transporter"/>
    <property type="match status" value="1"/>
</dbReference>
<reference evidence="8 9" key="1">
    <citation type="submission" date="2015-01" db="EMBL/GenBank/DDBJ databases">
        <title>The Genome Sequence of Cryptococcus gattii CA1873.</title>
        <authorList>
            <consortium name="The Broad Institute Genomics Platform"/>
            <person name="Cuomo C."/>
            <person name="Litvintseva A."/>
            <person name="Chen Y."/>
            <person name="Heitman J."/>
            <person name="Sun S."/>
            <person name="Springer D."/>
            <person name="Dromer F."/>
            <person name="Young S."/>
            <person name="Zeng Q."/>
            <person name="Gargeya S."/>
            <person name="Abouelleil A."/>
            <person name="Alvarado L."/>
            <person name="Chapman S.B."/>
            <person name="Gainer-Dewar J."/>
            <person name="Goldberg J."/>
            <person name="Griggs A."/>
            <person name="Gujja S."/>
            <person name="Hansen M."/>
            <person name="Howarth C."/>
            <person name="Imamovic A."/>
            <person name="Larimer J."/>
            <person name="Murphy C."/>
            <person name="Naylor J."/>
            <person name="Pearson M."/>
            <person name="Priest M."/>
            <person name="Roberts A."/>
            <person name="Saif S."/>
            <person name="Shea T."/>
            <person name="Sykes S."/>
            <person name="Wortman J."/>
            <person name="Nusbaum C."/>
            <person name="Birren B."/>
        </authorList>
    </citation>
    <scope>NUCLEOTIDE SEQUENCE [LARGE SCALE GENOMIC DNA]</scope>
    <source>
        <strain evidence="8 9">CA1873</strain>
    </source>
</reference>
<name>A0ABR5BJY4_CRYGA</name>
<dbReference type="Gene3D" id="1.20.1250.20">
    <property type="entry name" value="MFS general substrate transporter like domains"/>
    <property type="match status" value="1"/>
</dbReference>
<dbReference type="Proteomes" id="UP000053800">
    <property type="component" value="Unassembled WGS sequence"/>
</dbReference>
<evidence type="ECO:0000313" key="8">
    <source>
        <dbReference type="EMBL" id="KIR69465.1"/>
    </source>
</evidence>
<sequence>MLLNHIGRPSIHIPIAMLIWGMISVLTGVCHNYVGVLLTRLFLGVVEAAFLPGALFILSKWYRKDEISLRYTLLYCGNLISNDFDSLIAAGVLANMDGKLGHAAWRWLFYIEGAHTMFFALIAMLMLPDSPHNTKRGFTEEVLQVAQQRMLEDADQDSKDDKWHTGLIMAVIDWKIYILMGSLTTCVTGLLFNIYFPTLAKTLGYGTTETLLLAAPP</sequence>
<dbReference type="InterPro" id="IPR011701">
    <property type="entry name" value="MFS"/>
</dbReference>
<feature type="domain" description="Major facilitator superfamily (MFS) profile" evidence="7">
    <location>
        <begin position="1"/>
        <end position="217"/>
    </location>
</feature>
<proteinExistence type="predicted"/>
<dbReference type="PROSITE" id="PS50850">
    <property type="entry name" value="MFS"/>
    <property type="match status" value="1"/>
</dbReference>
<evidence type="ECO:0000256" key="1">
    <source>
        <dbReference type="ARBA" id="ARBA00004141"/>
    </source>
</evidence>
<evidence type="ECO:0000256" key="3">
    <source>
        <dbReference type="ARBA" id="ARBA00022692"/>
    </source>
</evidence>
<dbReference type="Pfam" id="PF07690">
    <property type="entry name" value="MFS_1"/>
    <property type="match status" value="1"/>
</dbReference>
<keyword evidence="9" id="KW-1185">Reference proteome</keyword>
<protein>
    <recommendedName>
        <fullName evidence="7">Major facilitator superfamily (MFS) profile domain-containing protein</fullName>
    </recommendedName>
</protein>
<feature type="transmembrane region" description="Helical" evidence="6">
    <location>
        <begin position="176"/>
        <end position="196"/>
    </location>
</feature>
<dbReference type="EMBL" id="KN848889">
    <property type="protein sequence ID" value="KIR69465.1"/>
    <property type="molecule type" value="Genomic_DNA"/>
</dbReference>
<comment type="subcellular location">
    <subcellularLocation>
        <location evidence="1">Membrane</location>
        <topology evidence="1">Multi-pass membrane protein</topology>
    </subcellularLocation>
</comment>
<keyword evidence="3 6" id="KW-0812">Transmembrane</keyword>
<evidence type="ECO:0000256" key="6">
    <source>
        <dbReference type="SAM" id="Phobius"/>
    </source>
</evidence>
<dbReference type="PANTHER" id="PTHR43791">
    <property type="entry name" value="PERMEASE-RELATED"/>
    <property type="match status" value="1"/>
</dbReference>
<evidence type="ECO:0000313" key="9">
    <source>
        <dbReference type="Proteomes" id="UP000053800"/>
    </source>
</evidence>
<dbReference type="PANTHER" id="PTHR43791:SF6">
    <property type="entry name" value="TRANSPORTER, PUTATIVE (AFU_ORTHOLOGUE AFUA_1G16690)-RELATED"/>
    <property type="match status" value="1"/>
</dbReference>
<feature type="transmembrane region" description="Helical" evidence="6">
    <location>
        <begin position="107"/>
        <end position="127"/>
    </location>
</feature>
<evidence type="ECO:0000256" key="4">
    <source>
        <dbReference type="ARBA" id="ARBA00022989"/>
    </source>
</evidence>
<evidence type="ECO:0000259" key="7">
    <source>
        <dbReference type="PROSITE" id="PS50850"/>
    </source>
</evidence>